<evidence type="ECO:0000313" key="1">
    <source>
        <dbReference type="EMBL" id="KOA42973.1"/>
    </source>
</evidence>
<proteinExistence type="predicted"/>
<accession>A0A0L7B6T2</accession>
<organism evidence="1 2">
    <name type="scientific">Bifidobacterium breve MCC 1128</name>
    <dbReference type="NCBI Taxonomy" id="1365965"/>
    <lineage>
        <taxon>Bacteria</taxon>
        <taxon>Bacillati</taxon>
        <taxon>Actinomycetota</taxon>
        <taxon>Actinomycetes</taxon>
        <taxon>Bifidobacteriales</taxon>
        <taxon>Bifidobacteriaceae</taxon>
        <taxon>Bifidobacterium</taxon>
    </lineage>
</organism>
<dbReference type="AlphaFoldDB" id="A0A0L7B6T2"/>
<comment type="caution">
    <text evidence="1">The sequence shown here is derived from an EMBL/GenBank/DDBJ whole genome shotgun (WGS) entry which is preliminary data.</text>
</comment>
<evidence type="ECO:0000313" key="2">
    <source>
        <dbReference type="Proteomes" id="UP000037193"/>
    </source>
</evidence>
<dbReference type="EMBL" id="AVQD01000003">
    <property type="protein sequence ID" value="KOA42973.1"/>
    <property type="molecule type" value="Genomic_DNA"/>
</dbReference>
<gene>
    <name evidence="1" type="ORF">BBM1128_02065</name>
</gene>
<protein>
    <submittedName>
        <fullName evidence="1">Uncharacterized protein</fullName>
    </submittedName>
</protein>
<reference evidence="1 2" key="1">
    <citation type="journal article" date="2015" name="Int J Genomics">
        <title>Comparative Genomics Revealed Genetic Diversity and Species/Strain-Level Differences in Carbohydrate Metabolism of Three Probiotic Bifidobacterial Species.</title>
        <authorList>
            <person name="Odamaki T."/>
            <person name="Horigome A."/>
            <person name="Sugahara H."/>
            <person name="Hashikura N."/>
            <person name="Minami J."/>
            <person name="Xiao J.Z."/>
            <person name="Abe F."/>
        </authorList>
    </citation>
    <scope>NUCLEOTIDE SEQUENCE [LARGE SCALE GENOMIC DNA]</scope>
    <source>
        <strain evidence="1 2">MCC 1128</strain>
    </source>
</reference>
<dbReference type="Proteomes" id="UP000037193">
    <property type="component" value="Unassembled WGS sequence"/>
</dbReference>
<dbReference type="RefSeq" id="WP_155468231.1">
    <property type="nucleotide sequence ID" value="NZ_AVQD01000003.1"/>
</dbReference>
<sequence>MKLWRLRQSEGVPLVAVSSTPSSNIFQWPLLARTTVYPCEAIQCMSLRSSPRAVMP</sequence>
<name>A0A0L7B6T2_BIFBR</name>